<accession>A0A844M492</accession>
<reference evidence="2 3" key="1">
    <citation type="journal article" date="2019" name="PLoS ONE">
        <title>Pup mortality in New Zealand sea lions (Phocarctos hookeri) at Enderby Island, Auckland Islands, 2013-18.</title>
        <authorList>
            <person name="Michael S.A."/>
            <person name="Hayman D.T.S."/>
            <person name="Gray R."/>
            <person name="Zhang J."/>
            <person name="Rogers L."/>
            <person name="Roe W.D."/>
        </authorList>
    </citation>
    <scope>NUCLEOTIDE SEQUENCE [LARGE SCALE GENOMIC DNA]</scope>
    <source>
        <strain evidence="2 3">SM868</strain>
    </source>
</reference>
<dbReference type="InterPro" id="IPR019734">
    <property type="entry name" value="TPR_rpt"/>
</dbReference>
<feature type="non-terminal residue" evidence="2">
    <location>
        <position position="1"/>
    </location>
</feature>
<feature type="repeat" description="TPR" evidence="1">
    <location>
        <begin position="28"/>
        <end position="61"/>
    </location>
</feature>
<protein>
    <submittedName>
        <fullName evidence="2">Tetratricopeptide repeat protein</fullName>
    </submittedName>
</protein>
<dbReference type="AlphaFoldDB" id="A0A844M492"/>
<dbReference type="PROSITE" id="PS50005">
    <property type="entry name" value="TPR"/>
    <property type="match status" value="1"/>
</dbReference>
<keyword evidence="3" id="KW-1185">Reference proteome</keyword>
<name>A0A844M492_9GAMM</name>
<dbReference type="SMART" id="SM00028">
    <property type="entry name" value="TPR"/>
    <property type="match status" value="1"/>
</dbReference>
<organism evidence="2 3">
    <name type="scientific">Psychrobacter sanguinis</name>
    <dbReference type="NCBI Taxonomy" id="861445"/>
    <lineage>
        <taxon>Bacteria</taxon>
        <taxon>Pseudomonadati</taxon>
        <taxon>Pseudomonadota</taxon>
        <taxon>Gammaproteobacteria</taxon>
        <taxon>Moraxellales</taxon>
        <taxon>Moraxellaceae</taxon>
        <taxon>Psychrobacter</taxon>
    </lineage>
</organism>
<evidence type="ECO:0000313" key="2">
    <source>
        <dbReference type="EMBL" id="MUG33508.1"/>
    </source>
</evidence>
<keyword evidence="1" id="KW-0802">TPR repeat</keyword>
<dbReference type="SUPFAM" id="SSF48452">
    <property type="entry name" value="TPR-like"/>
    <property type="match status" value="1"/>
</dbReference>
<proteinExistence type="predicted"/>
<sequence>IINYALNQKLRLANQEFQKLIKDYPEHSILHYNLALTYAQMQNYELAYKHFSSSYHLNPKNYLAGAFAMFCAKLIDIDTTKLYNEILDNIA</sequence>
<comment type="caution">
    <text evidence="2">The sequence shown here is derived from an EMBL/GenBank/DDBJ whole genome shotgun (WGS) entry which is preliminary data.</text>
</comment>
<dbReference type="Gene3D" id="1.25.40.10">
    <property type="entry name" value="Tetratricopeptide repeat domain"/>
    <property type="match status" value="1"/>
</dbReference>
<gene>
    <name evidence="2" type="ORF">GB996_12070</name>
</gene>
<feature type="non-terminal residue" evidence="2">
    <location>
        <position position="91"/>
    </location>
</feature>
<dbReference type="OrthoDB" id="5346105at2"/>
<evidence type="ECO:0000256" key="1">
    <source>
        <dbReference type="PROSITE-ProRule" id="PRU00339"/>
    </source>
</evidence>
<evidence type="ECO:0000313" key="3">
    <source>
        <dbReference type="Proteomes" id="UP000442109"/>
    </source>
</evidence>
<dbReference type="EMBL" id="WFKQ01000087">
    <property type="protein sequence ID" value="MUG33508.1"/>
    <property type="molecule type" value="Genomic_DNA"/>
</dbReference>
<dbReference type="Proteomes" id="UP000442109">
    <property type="component" value="Unassembled WGS sequence"/>
</dbReference>
<dbReference type="InterPro" id="IPR011990">
    <property type="entry name" value="TPR-like_helical_dom_sf"/>
</dbReference>